<dbReference type="OrthoDB" id="272370at2759"/>
<dbReference type="GO" id="GO:0005524">
    <property type="term" value="F:ATP binding"/>
    <property type="evidence" value="ECO:0007669"/>
    <property type="project" value="UniProtKB-KW"/>
</dbReference>
<dbReference type="Pfam" id="PF06090">
    <property type="entry name" value="Ins_P5_2-kin"/>
    <property type="match status" value="1"/>
</dbReference>
<evidence type="ECO:0000313" key="9">
    <source>
        <dbReference type="Proteomes" id="UP000215902"/>
    </source>
</evidence>
<keyword evidence="3 7" id="KW-0808">Transferase</keyword>
<accession>A0A267FHH4</accession>
<evidence type="ECO:0000256" key="6">
    <source>
        <dbReference type="ARBA" id="ARBA00022840"/>
    </source>
</evidence>
<dbReference type="InterPro" id="IPR009286">
    <property type="entry name" value="Ins_P5_2-kin"/>
</dbReference>
<dbReference type="InterPro" id="IPR043001">
    <property type="entry name" value="IP5_2-K_N_lobe"/>
</dbReference>
<name>A0A267FHH4_9PLAT</name>
<comment type="catalytic activity">
    <reaction evidence="7">
        <text>1D-myo-inositol 1,3,4,5,6-pentakisphosphate + ATP = 1D-myo-inositol hexakisphosphate + ADP + H(+)</text>
        <dbReference type="Rhea" id="RHEA:20313"/>
        <dbReference type="ChEBI" id="CHEBI:15378"/>
        <dbReference type="ChEBI" id="CHEBI:30616"/>
        <dbReference type="ChEBI" id="CHEBI:57733"/>
        <dbReference type="ChEBI" id="CHEBI:58130"/>
        <dbReference type="ChEBI" id="CHEBI:456216"/>
        <dbReference type="EC" id="2.7.1.158"/>
    </reaction>
</comment>
<reference evidence="8 9" key="1">
    <citation type="submission" date="2017-06" db="EMBL/GenBank/DDBJ databases">
        <title>A platform for efficient transgenesis in Macrostomum lignano, a flatworm model organism for stem cell research.</title>
        <authorList>
            <person name="Berezikov E."/>
        </authorList>
    </citation>
    <scope>NUCLEOTIDE SEQUENCE [LARGE SCALE GENOMIC DNA]</scope>
    <source>
        <strain evidence="8">DV1</strain>
        <tissue evidence="8">Whole organism</tissue>
    </source>
</reference>
<dbReference type="GO" id="GO:0035299">
    <property type="term" value="F:inositol-1,3,4,5,6-pentakisphosphate 2-kinase activity"/>
    <property type="evidence" value="ECO:0007669"/>
    <property type="project" value="UniProtKB-EC"/>
</dbReference>
<proteinExistence type="inferred from homology"/>
<evidence type="ECO:0000256" key="5">
    <source>
        <dbReference type="ARBA" id="ARBA00022777"/>
    </source>
</evidence>
<dbReference type="GO" id="GO:0005634">
    <property type="term" value="C:nucleus"/>
    <property type="evidence" value="ECO:0007669"/>
    <property type="project" value="TreeGrafter"/>
</dbReference>
<comment type="function">
    <text evidence="7">Phosphorylates Ins(1,3,4,5,6)P5 at position 2 to form Ins(1,2,3,4,5,6)P6 (InsP6 or phytate).</text>
</comment>
<evidence type="ECO:0000313" key="8">
    <source>
        <dbReference type="EMBL" id="PAA73221.1"/>
    </source>
</evidence>
<comment type="similarity">
    <text evidence="1">Belongs to the IPK1 type 2 family.</text>
</comment>
<dbReference type="PANTHER" id="PTHR14456:SF2">
    <property type="entry name" value="INOSITOL-PENTAKISPHOSPHATE 2-KINASE"/>
    <property type="match status" value="1"/>
</dbReference>
<dbReference type="Proteomes" id="UP000215902">
    <property type="component" value="Unassembled WGS sequence"/>
</dbReference>
<dbReference type="PANTHER" id="PTHR14456">
    <property type="entry name" value="INOSITOL POLYPHOSPHATE KINASE 1"/>
    <property type="match status" value="1"/>
</dbReference>
<dbReference type="EC" id="2.7.1.158" evidence="2 7"/>
<keyword evidence="5 7" id="KW-0418">Kinase</keyword>
<gene>
    <name evidence="8" type="ORF">BOX15_Mlig017957g1</name>
</gene>
<keyword evidence="4 7" id="KW-0547">Nucleotide-binding</keyword>
<evidence type="ECO:0000256" key="1">
    <source>
        <dbReference type="ARBA" id="ARBA00007229"/>
    </source>
</evidence>
<sequence>CSKSVPTNCIGTKSRNKAMTKEDAAEEDEGVELSLGGEVVLTEAHAASLAPMSLQEAGIQLTDLKYRGEGNFTLVAAYEKKRQVLRFRKVKEPYEKVSTKKTKLCHSCHLGVCESTDCSNSTISAVEPADAAAPSLQSGSCDCPIAAPHCCRCYHSRLISIKKLQTRKLKKPPKSLNLTYLYIETVMKHLLGVRFIPPIEVLHADTEYLTQINTLMRPFRPQNRLVKDIDVHYHEAIITSDVAFLPIELDKFVLEGRPSLCIELKVKQGFIPVSTLVQEKVRRTWCRFCLMQFHLKKGRQYETRSQYCPCDLFSGVKSRMVSALMSLIQTPQNNLRVFKNGTPAYIVGNESPADLAACLREFFDIPPSSSSSTNAEVTDEQLIAGFVETLYQALTYEFKSLPVSDEAPVSASAEFSYPADSHYSQLCSRRMQEEQQQQQQQQQQPTQLSINCVLGRILSVQLLDRLGIDGTLSHYNRLVKFLQDNDTAWDCSKGSLKDFVESLQAPLSVIQSAQHYEAYLTSLVAKDCSVMLTLAPSRLPASELPDSVAHAKDPVSGRGLLMNLAIVDLDPKPFDKIRLNYKEDLEALRGFDATAAENHRQD</sequence>
<dbReference type="STRING" id="282301.A0A267FHH4"/>
<comment type="domain">
    <text evidence="7">The EXKPK motif is conserved in inositol-pentakisphosphate 2-kinases of both family 1 and 2.</text>
</comment>
<dbReference type="AlphaFoldDB" id="A0A267FHH4"/>
<comment type="caution">
    <text evidence="8">The sequence shown here is derived from an EMBL/GenBank/DDBJ whole genome shotgun (WGS) entry which is preliminary data.</text>
</comment>
<feature type="non-terminal residue" evidence="8">
    <location>
        <position position="1"/>
    </location>
</feature>
<evidence type="ECO:0000256" key="4">
    <source>
        <dbReference type="ARBA" id="ARBA00022741"/>
    </source>
</evidence>
<organism evidence="8 9">
    <name type="scientific">Macrostomum lignano</name>
    <dbReference type="NCBI Taxonomy" id="282301"/>
    <lineage>
        <taxon>Eukaryota</taxon>
        <taxon>Metazoa</taxon>
        <taxon>Spiralia</taxon>
        <taxon>Lophotrochozoa</taxon>
        <taxon>Platyhelminthes</taxon>
        <taxon>Rhabditophora</taxon>
        <taxon>Macrostomorpha</taxon>
        <taxon>Macrostomida</taxon>
        <taxon>Macrostomidae</taxon>
        <taxon>Macrostomum</taxon>
    </lineage>
</organism>
<keyword evidence="6 7" id="KW-0067">ATP-binding</keyword>
<evidence type="ECO:0000256" key="3">
    <source>
        <dbReference type="ARBA" id="ARBA00022679"/>
    </source>
</evidence>
<evidence type="ECO:0000256" key="7">
    <source>
        <dbReference type="RuleBase" id="RU364126"/>
    </source>
</evidence>
<protein>
    <recommendedName>
        <fullName evidence="2 7">Inositol-pentakisphosphate 2-kinase</fullName>
        <ecNumber evidence="2 7">2.7.1.158</ecNumber>
    </recommendedName>
</protein>
<dbReference type="EMBL" id="NIVC01001023">
    <property type="protein sequence ID" value="PAA73221.1"/>
    <property type="molecule type" value="Genomic_DNA"/>
</dbReference>
<evidence type="ECO:0000256" key="2">
    <source>
        <dbReference type="ARBA" id="ARBA00012023"/>
    </source>
</evidence>
<keyword evidence="9" id="KW-1185">Reference proteome</keyword>
<dbReference type="GO" id="GO:0032958">
    <property type="term" value="P:inositol phosphate biosynthetic process"/>
    <property type="evidence" value="ECO:0007669"/>
    <property type="project" value="TreeGrafter"/>
</dbReference>
<dbReference type="Gene3D" id="3.30.200.110">
    <property type="entry name" value="Inositol-pentakisphosphate 2-kinase, N-lobe"/>
    <property type="match status" value="1"/>
</dbReference>